<evidence type="ECO:0000259" key="2">
    <source>
        <dbReference type="SMART" id="SM00717"/>
    </source>
</evidence>
<feature type="region of interest" description="Disordered" evidence="1">
    <location>
        <begin position="878"/>
        <end position="911"/>
    </location>
</feature>
<dbReference type="InterPro" id="IPR001005">
    <property type="entry name" value="SANT/Myb"/>
</dbReference>
<feature type="region of interest" description="Disordered" evidence="1">
    <location>
        <begin position="979"/>
        <end position="1029"/>
    </location>
</feature>
<feature type="compositionally biased region" description="Acidic residues" evidence="1">
    <location>
        <begin position="1004"/>
        <end position="1017"/>
    </location>
</feature>
<feature type="domain" description="Myb-like" evidence="2">
    <location>
        <begin position="1157"/>
        <end position="1203"/>
    </location>
</feature>
<feature type="region of interest" description="Disordered" evidence="1">
    <location>
        <begin position="938"/>
        <end position="961"/>
    </location>
</feature>
<feature type="compositionally biased region" description="Polar residues" evidence="1">
    <location>
        <begin position="887"/>
        <end position="905"/>
    </location>
</feature>
<name>A0A9P9FUX6_9HYPO</name>
<comment type="caution">
    <text evidence="3">The sequence shown here is derived from an EMBL/GenBank/DDBJ whole genome shotgun (WGS) entry which is preliminary data.</text>
</comment>
<reference evidence="3" key="1">
    <citation type="journal article" date="2021" name="Nat. Commun.">
        <title>Genetic determinants of endophytism in the Arabidopsis root mycobiome.</title>
        <authorList>
            <person name="Mesny F."/>
            <person name="Miyauchi S."/>
            <person name="Thiergart T."/>
            <person name="Pickel B."/>
            <person name="Atanasova L."/>
            <person name="Karlsson M."/>
            <person name="Huettel B."/>
            <person name="Barry K.W."/>
            <person name="Haridas S."/>
            <person name="Chen C."/>
            <person name="Bauer D."/>
            <person name="Andreopoulos W."/>
            <person name="Pangilinan J."/>
            <person name="LaButti K."/>
            <person name="Riley R."/>
            <person name="Lipzen A."/>
            <person name="Clum A."/>
            <person name="Drula E."/>
            <person name="Henrissat B."/>
            <person name="Kohler A."/>
            <person name="Grigoriev I.V."/>
            <person name="Martin F.M."/>
            <person name="Hacquard S."/>
        </authorList>
    </citation>
    <scope>NUCLEOTIDE SEQUENCE</scope>
    <source>
        <strain evidence="3">MPI-CAGE-AT-0147</strain>
    </source>
</reference>
<keyword evidence="4" id="KW-1185">Reference proteome</keyword>
<dbReference type="InterPro" id="IPR009057">
    <property type="entry name" value="Homeodomain-like_sf"/>
</dbReference>
<proteinExistence type="predicted"/>
<dbReference type="OrthoDB" id="4619081at2759"/>
<accession>A0A9P9FUX6</accession>
<feature type="domain" description="Myb-like" evidence="2">
    <location>
        <begin position="1092"/>
        <end position="1144"/>
    </location>
</feature>
<protein>
    <recommendedName>
        <fullName evidence="2">Myb-like domain-containing protein</fullName>
    </recommendedName>
</protein>
<organism evidence="3 4">
    <name type="scientific">Dactylonectria macrodidyma</name>
    <dbReference type="NCBI Taxonomy" id="307937"/>
    <lineage>
        <taxon>Eukaryota</taxon>
        <taxon>Fungi</taxon>
        <taxon>Dikarya</taxon>
        <taxon>Ascomycota</taxon>
        <taxon>Pezizomycotina</taxon>
        <taxon>Sordariomycetes</taxon>
        <taxon>Hypocreomycetidae</taxon>
        <taxon>Hypocreales</taxon>
        <taxon>Nectriaceae</taxon>
        <taxon>Dactylonectria</taxon>
    </lineage>
</organism>
<gene>
    <name evidence="3" type="ORF">EDB81DRAFT_49386</name>
</gene>
<evidence type="ECO:0000313" key="4">
    <source>
        <dbReference type="Proteomes" id="UP000738349"/>
    </source>
</evidence>
<evidence type="ECO:0000256" key="1">
    <source>
        <dbReference type="SAM" id="MobiDB-lite"/>
    </source>
</evidence>
<dbReference type="SUPFAM" id="SSF46689">
    <property type="entry name" value="Homeodomain-like"/>
    <property type="match status" value="1"/>
</dbReference>
<dbReference type="Proteomes" id="UP000738349">
    <property type="component" value="Unassembled WGS sequence"/>
</dbReference>
<dbReference type="EMBL" id="JAGMUV010000001">
    <property type="protein sequence ID" value="KAH7176722.1"/>
    <property type="molecule type" value="Genomic_DNA"/>
</dbReference>
<sequence length="1209" mass="138832">MTFTKDQAQTLIEEMCAACGEVPALESENHQRNIRRHDQWYKSILDNIFKTLSRCSDDNLDSSPFHESAFRWLCANANVCSQQAILDILLHPHVRSYRNRAALGSGDWCDLFRALETFSLADQTSQVPSVIGTYALWGRRHDRRTLNHDMVYIGQAGNLSGTTNIGIKRRAGDHWNHLLRRKTLRHQIHQDTKRNPNDLWIYRRISHDDIEEVSLALLTVLPYPRYFIRNASFHIAFLFTLAETIDVIYLGSIAPGNTDSAQRWSRGYVYKLRPRSMPHSPFEGLNRALPLKQPTLQFGSITTRRFWTPTEGLTLIDVFARHQHQIYCDSVPGNKWDLVVKLLDQQGISKSRKQVQSLYQQLSQDRTSGLITFTINMWQQYWSGLVELKEFLQSKDLVVEPKDENDVFYHIPEFEQKEAYRCHRISKFLSKEGFDTSTRARFGMLVDRNLPHILHKEVWEKITSGVPPAMRLYRRTQFRSRNPYLWKRTQTIIMYHLQRRVGQWHTSAAVSSSSWPSLCWIWYQTRAQLYAEGVPPDRIPLGGPLEILKLWRAAIHVDSAHSVESLPSWTYDPLQDAEAPCHTSNKRKMAAVVPEYPDFGSYDLDGHASDMEREVVTEIQEVGPEDDHDWPSDLPKYQALMLSWLGCEAIGRQKDMPDVDTTDSLIFGKKSLLPPLVMGNLHVSSLRVLVCIMRDFHQRTFDESTESDFLDLTDDEFWQSLFIGGLDNSWGIKDVERLQSRFGWVLDLIRKGQLPAEASLIEVIFKEVFADSVLKSTQHPYTYDVGCDETKYLNPDLSPQWVESLLRSTNALPALKACLERHEVDIGCDWIFSTYGLLIPHVWEEHMFEHDYGEALFDPHSESYRPCSILSSHSRTSSFDGDIAQPSVASAHQHTSSPDSHLTSETPHRIQQALSSNRDLAQHVDEMIKPTVIHALEPGEASSSSRKRSAAKQAPPVSKWARACSVSRIKPSTAKLTAKADASMYETEHETDAEDDIDYKPVEETEYETQDTSEAEALDGTNARSVNSKAVAERKKSLAFSRKEVDFLRSLVSKGSSWASIRTDMNERFGKSRTLQSIQSKVRRMDLTRPNARLNWTKEEDKLLTDAYQQHQNRSSRLATLRNASALDRTETAIEGRAYILGLDRNGNKKQSAPVQGSRPWTEEEDSLLTNVHRQYEGWADRMSEFNKKSEQSNRKCNERESRRAWLRV</sequence>
<dbReference type="AlphaFoldDB" id="A0A9P9FUX6"/>
<dbReference type="SMART" id="SM00717">
    <property type="entry name" value="SANT"/>
    <property type="match status" value="4"/>
</dbReference>
<feature type="domain" description="Myb-like" evidence="2">
    <location>
        <begin position="303"/>
        <end position="365"/>
    </location>
</feature>
<feature type="domain" description="Myb-like" evidence="2">
    <location>
        <begin position="1036"/>
        <end position="1088"/>
    </location>
</feature>
<evidence type="ECO:0000313" key="3">
    <source>
        <dbReference type="EMBL" id="KAH7176722.1"/>
    </source>
</evidence>
<feature type="region of interest" description="Disordered" evidence="1">
    <location>
        <begin position="1145"/>
        <end position="1166"/>
    </location>
</feature>